<dbReference type="Proteomes" id="UP000324800">
    <property type="component" value="Unassembled WGS sequence"/>
</dbReference>
<feature type="compositionally biased region" description="Polar residues" evidence="1">
    <location>
        <begin position="100"/>
        <end position="115"/>
    </location>
</feature>
<reference evidence="2 3" key="1">
    <citation type="submission" date="2019-03" db="EMBL/GenBank/DDBJ databases">
        <title>Single cell metagenomics reveals metabolic interactions within the superorganism composed of flagellate Streblomastix strix and complex community of Bacteroidetes bacteria on its surface.</title>
        <authorList>
            <person name="Treitli S.C."/>
            <person name="Kolisko M."/>
            <person name="Husnik F."/>
            <person name="Keeling P."/>
            <person name="Hampl V."/>
        </authorList>
    </citation>
    <scope>NUCLEOTIDE SEQUENCE [LARGE SCALE GENOMIC DNA]</scope>
    <source>
        <strain evidence="2">ST1C</strain>
    </source>
</reference>
<accession>A0A5J4X2N2</accession>
<dbReference type="AlphaFoldDB" id="A0A5J4X2N2"/>
<evidence type="ECO:0000256" key="1">
    <source>
        <dbReference type="SAM" id="MobiDB-lite"/>
    </source>
</evidence>
<organism evidence="2 3">
    <name type="scientific">Streblomastix strix</name>
    <dbReference type="NCBI Taxonomy" id="222440"/>
    <lineage>
        <taxon>Eukaryota</taxon>
        <taxon>Metamonada</taxon>
        <taxon>Preaxostyla</taxon>
        <taxon>Oxymonadida</taxon>
        <taxon>Streblomastigidae</taxon>
        <taxon>Streblomastix</taxon>
    </lineage>
</organism>
<evidence type="ECO:0000313" key="3">
    <source>
        <dbReference type="Proteomes" id="UP000324800"/>
    </source>
</evidence>
<feature type="region of interest" description="Disordered" evidence="1">
    <location>
        <begin position="37"/>
        <end position="115"/>
    </location>
</feature>
<gene>
    <name evidence="2" type="ORF">EZS28_003529</name>
</gene>
<proteinExistence type="predicted"/>
<sequence>MNEIILSQIGKSELGQQINDSSNVLLELIRILSNQTSITPIPQSKPKSPDPQPSNQNQYYSSIPKPQSKSPASSPPIQSTSLSQSNSKGKIVIAPPPQPKNINQSQKPQAPSSINVNLNVGNEDIEQVKVYAIYILDKLKKGEVLEQKHFTWIFKLCPDKAAEFNQKNQNEKIILLGGILNAIIQKTGGQ</sequence>
<feature type="compositionally biased region" description="Low complexity" evidence="1">
    <location>
        <begin position="53"/>
        <end position="79"/>
    </location>
</feature>
<name>A0A5J4X2N2_9EUKA</name>
<comment type="caution">
    <text evidence="2">The sequence shown here is derived from an EMBL/GenBank/DDBJ whole genome shotgun (WGS) entry which is preliminary data.</text>
</comment>
<dbReference type="EMBL" id="SNRW01000472">
    <property type="protein sequence ID" value="KAA6400945.1"/>
    <property type="molecule type" value="Genomic_DNA"/>
</dbReference>
<protein>
    <submittedName>
        <fullName evidence="2">Uncharacterized protein</fullName>
    </submittedName>
</protein>
<evidence type="ECO:0000313" key="2">
    <source>
        <dbReference type="EMBL" id="KAA6400945.1"/>
    </source>
</evidence>